<proteinExistence type="predicted"/>
<dbReference type="OrthoDB" id="1933837at2759"/>
<feature type="compositionally biased region" description="Basic residues" evidence="1">
    <location>
        <begin position="11"/>
        <end position="21"/>
    </location>
</feature>
<dbReference type="PANTHER" id="PTHR37371">
    <property type="entry name" value="OS08G0180400 PROTEIN"/>
    <property type="match status" value="1"/>
</dbReference>
<dbReference type="AlphaFoldDB" id="A0A3B5Z163"/>
<feature type="compositionally biased region" description="Low complexity" evidence="1">
    <location>
        <begin position="22"/>
        <end position="37"/>
    </location>
</feature>
<dbReference type="PANTHER" id="PTHR37371:SF1">
    <property type="entry name" value="KINESIN-LIKE PROTEIN"/>
    <property type="match status" value="1"/>
</dbReference>
<feature type="compositionally biased region" description="Polar residues" evidence="1">
    <location>
        <begin position="50"/>
        <end position="73"/>
    </location>
</feature>
<dbReference type="Gramene" id="TraesCS1B02G333400.2">
    <property type="protein sequence ID" value="TraesCS1B02G333400.2"/>
    <property type="gene ID" value="TraesCS1B02G333400"/>
</dbReference>
<dbReference type="Gramene" id="TraesCS1B03G0913100.1">
    <property type="protein sequence ID" value="TraesCS1B03G0913100.1.CDS"/>
    <property type="gene ID" value="TraesCS1B03G0913100"/>
</dbReference>
<protein>
    <submittedName>
        <fullName evidence="2">Uncharacterized protein</fullName>
    </submittedName>
</protein>
<gene>
    <name evidence="2" type="primary">LOC123095564</name>
</gene>
<evidence type="ECO:0000256" key="1">
    <source>
        <dbReference type="SAM" id="MobiDB-lite"/>
    </source>
</evidence>
<organism evidence="2">
    <name type="scientific">Triticum aestivum</name>
    <name type="common">Wheat</name>
    <dbReference type="NCBI Taxonomy" id="4565"/>
    <lineage>
        <taxon>Eukaryota</taxon>
        <taxon>Viridiplantae</taxon>
        <taxon>Streptophyta</taxon>
        <taxon>Embryophyta</taxon>
        <taxon>Tracheophyta</taxon>
        <taxon>Spermatophyta</taxon>
        <taxon>Magnoliopsida</taxon>
        <taxon>Liliopsida</taxon>
        <taxon>Poales</taxon>
        <taxon>Poaceae</taxon>
        <taxon>BOP clade</taxon>
        <taxon>Pooideae</taxon>
        <taxon>Triticodae</taxon>
        <taxon>Triticeae</taxon>
        <taxon>Triticinae</taxon>
        <taxon>Triticum</taxon>
    </lineage>
</organism>
<reference evidence="2" key="1">
    <citation type="submission" date="2018-08" db="EMBL/GenBank/DDBJ databases">
        <authorList>
            <person name="Rossello M."/>
        </authorList>
    </citation>
    <scope>NUCLEOTIDE SEQUENCE [LARGE SCALE GENOMIC DNA]</scope>
    <source>
        <strain evidence="2">cv. Chinese Spring</strain>
    </source>
</reference>
<feature type="region of interest" description="Disordered" evidence="1">
    <location>
        <begin position="1"/>
        <end position="73"/>
    </location>
</feature>
<dbReference type="EnsemblPlants" id="TraesCS1B02G333400.2">
    <property type="protein sequence ID" value="TraesCS1B02G333400.2"/>
    <property type="gene ID" value="TraesCS1B02G333400"/>
</dbReference>
<name>A0A3B5Z163_WHEAT</name>
<dbReference type="Gramene" id="TraesRN1B0100928700.1">
    <property type="protein sequence ID" value="TraesRN1B0100928700.1"/>
    <property type="gene ID" value="TraesRN1B0100928700"/>
</dbReference>
<accession>A0A3B5Z163</accession>
<reference evidence="2" key="2">
    <citation type="submission" date="2018-10" db="UniProtKB">
        <authorList>
            <consortium name="EnsemblPlants"/>
        </authorList>
    </citation>
    <scope>IDENTIFICATION</scope>
</reference>
<keyword evidence="3" id="KW-1185">Reference proteome</keyword>
<evidence type="ECO:0000313" key="2">
    <source>
        <dbReference type="EnsemblPlants" id="TraesCS1B02G333400.2"/>
    </source>
</evidence>
<dbReference type="Proteomes" id="UP000019116">
    <property type="component" value="Chromosome 1B"/>
</dbReference>
<sequence length="213" mass="22975">MRKAPAAASKPKPRARAKPKAKASPDSLSSASSPSRSGGSPVAVGRGLLSPSSPATPKARSSLSPFATSTPASVSTVGDLRSLAASSLDSLKRRLDALHGDSARDLEASHSRISKRIKTQSCLKLAEEADKEHKKMDEKFSGRAEEMKVRSCRSSFDSMFDRPRWSCVLPCILNFVRIWTLKLRFSVWIPGIVQEVPDRGAVVFVSCVQGDLP</sequence>
<evidence type="ECO:0000313" key="3">
    <source>
        <dbReference type="Proteomes" id="UP000019116"/>
    </source>
</evidence>
<feature type="compositionally biased region" description="Low complexity" evidence="1">
    <location>
        <begin position="1"/>
        <end position="10"/>
    </location>
</feature>